<name>A0A9D2ABI9_9BACT</name>
<evidence type="ECO:0000256" key="1">
    <source>
        <dbReference type="PIRSR" id="PIRSR602481-1"/>
    </source>
</evidence>
<dbReference type="Pfam" id="PF01475">
    <property type="entry name" value="FUR"/>
    <property type="match status" value="1"/>
</dbReference>
<dbReference type="GO" id="GO:0008270">
    <property type="term" value="F:zinc ion binding"/>
    <property type="evidence" value="ECO:0007669"/>
    <property type="project" value="TreeGrafter"/>
</dbReference>
<dbReference type="Gene3D" id="1.10.10.10">
    <property type="entry name" value="Winged helix-like DNA-binding domain superfamily/Winged helix DNA-binding domain"/>
    <property type="match status" value="1"/>
</dbReference>
<feature type="binding site" evidence="1">
    <location>
        <position position="97"/>
    </location>
    <ligand>
        <name>Zn(2+)</name>
        <dbReference type="ChEBI" id="CHEBI:29105"/>
    </ligand>
</feature>
<dbReference type="InterPro" id="IPR036388">
    <property type="entry name" value="WH-like_DNA-bd_sf"/>
</dbReference>
<dbReference type="GO" id="GO:0045892">
    <property type="term" value="P:negative regulation of DNA-templated transcription"/>
    <property type="evidence" value="ECO:0007669"/>
    <property type="project" value="TreeGrafter"/>
</dbReference>
<comment type="caution">
    <text evidence="2">The sequence shown here is derived from an EMBL/GenBank/DDBJ whole genome shotgun (WGS) entry which is preliminary data.</text>
</comment>
<dbReference type="InterPro" id="IPR002481">
    <property type="entry name" value="FUR"/>
</dbReference>
<reference evidence="2" key="2">
    <citation type="submission" date="2021-04" db="EMBL/GenBank/DDBJ databases">
        <authorList>
            <person name="Gilroy R."/>
        </authorList>
    </citation>
    <scope>NUCLEOTIDE SEQUENCE</scope>
    <source>
        <strain evidence="2">23274</strain>
    </source>
</reference>
<reference evidence="2" key="1">
    <citation type="journal article" date="2021" name="PeerJ">
        <title>Extensive microbial diversity within the chicken gut microbiome revealed by metagenomics and culture.</title>
        <authorList>
            <person name="Gilroy R."/>
            <person name="Ravi A."/>
            <person name="Getino M."/>
            <person name="Pursley I."/>
            <person name="Horton D.L."/>
            <person name="Alikhan N.F."/>
            <person name="Baker D."/>
            <person name="Gharbi K."/>
            <person name="Hall N."/>
            <person name="Watson M."/>
            <person name="Adriaenssens E.M."/>
            <person name="Foster-Nyarko E."/>
            <person name="Jarju S."/>
            <person name="Secka A."/>
            <person name="Antonio M."/>
            <person name="Oren A."/>
            <person name="Chaudhuri R.R."/>
            <person name="La Ragione R."/>
            <person name="Hildebrand F."/>
            <person name="Pallen M.J."/>
        </authorList>
    </citation>
    <scope>NUCLEOTIDE SEQUENCE</scope>
    <source>
        <strain evidence="2">23274</strain>
    </source>
</reference>
<dbReference type="GO" id="GO:0003700">
    <property type="term" value="F:DNA-binding transcription factor activity"/>
    <property type="evidence" value="ECO:0007669"/>
    <property type="project" value="InterPro"/>
</dbReference>
<dbReference type="AlphaFoldDB" id="A0A9D2ABI9"/>
<dbReference type="InterPro" id="IPR036390">
    <property type="entry name" value="WH_DNA-bd_sf"/>
</dbReference>
<dbReference type="PANTHER" id="PTHR33202:SF22">
    <property type="entry name" value="HYDROGEN PEROXIDE SENSITIVE REPRESSOR"/>
    <property type="match status" value="1"/>
</dbReference>
<feature type="binding site" evidence="1">
    <location>
        <position position="133"/>
    </location>
    <ligand>
        <name>Zn(2+)</name>
        <dbReference type="ChEBI" id="CHEBI:29105"/>
    </ligand>
</feature>
<gene>
    <name evidence="2" type="ORF">H9863_04620</name>
</gene>
<sequence>MEERELLEKLQLREIKPTAMRLLILKTMLETEEAVSLLDLENRLDTVDRSTIFRTVMLFLAHHLVHCVDDGSGSLKYAVCDNSCTCSVDDLHTHFYCESCHRTFCLKKIRVPVVALPPGFTLQSVNYVMKGLCAECSAQKK</sequence>
<keyword evidence="1" id="KW-0862">Zinc</keyword>
<comment type="cofactor">
    <cofactor evidence="1">
        <name>Zn(2+)</name>
        <dbReference type="ChEBI" id="CHEBI:29105"/>
    </cofactor>
    <text evidence="1">Binds 1 zinc ion per subunit.</text>
</comment>
<dbReference type="GO" id="GO:0000976">
    <property type="term" value="F:transcription cis-regulatory region binding"/>
    <property type="evidence" value="ECO:0007669"/>
    <property type="project" value="TreeGrafter"/>
</dbReference>
<dbReference type="Proteomes" id="UP000824202">
    <property type="component" value="Unassembled WGS sequence"/>
</dbReference>
<dbReference type="SUPFAM" id="SSF46785">
    <property type="entry name" value="Winged helix' DNA-binding domain"/>
    <property type="match status" value="1"/>
</dbReference>
<dbReference type="GO" id="GO:1900376">
    <property type="term" value="P:regulation of secondary metabolite biosynthetic process"/>
    <property type="evidence" value="ECO:0007669"/>
    <property type="project" value="TreeGrafter"/>
</dbReference>
<keyword evidence="1" id="KW-0479">Metal-binding</keyword>
<dbReference type="PANTHER" id="PTHR33202">
    <property type="entry name" value="ZINC UPTAKE REGULATION PROTEIN"/>
    <property type="match status" value="1"/>
</dbReference>
<accession>A0A9D2ABI9</accession>
<evidence type="ECO:0000313" key="3">
    <source>
        <dbReference type="Proteomes" id="UP000824202"/>
    </source>
</evidence>
<feature type="binding site" evidence="1">
    <location>
        <position position="100"/>
    </location>
    <ligand>
        <name>Zn(2+)</name>
        <dbReference type="ChEBI" id="CHEBI:29105"/>
    </ligand>
</feature>
<dbReference type="EMBL" id="DXFT01000091">
    <property type="protein sequence ID" value="HIX03386.1"/>
    <property type="molecule type" value="Genomic_DNA"/>
</dbReference>
<evidence type="ECO:0000313" key="2">
    <source>
        <dbReference type="EMBL" id="HIX03386.1"/>
    </source>
</evidence>
<protein>
    <submittedName>
        <fullName evidence="2">Transcriptional repressor</fullName>
    </submittedName>
</protein>
<proteinExistence type="predicted"/>
<organism evidence="2 3">
    <name type="scientific">Candidatus Odoribacter faecigallinarum</name>
    <dbReference type="NCBI Taxonomy" id="2838706"/>
    <lineage>
        <taxon>Bacteria</taxon>
        <taxon>Pseudomonadati</taxon>
        <taxon>Bacteroidota</taxon>
        <taxon>Bacteroidia</taxon>
        <taxon>Bacteroidales</taxon>
        <taxon>Odoribacteraceae</taxon>
        <taxon>Odoribacter</taxon>
    </lineage>
</organism>
<feature type="binding site" evidence="1">
    <location>
        <position position="136"/>
    </location>
    <ligand>
        <name>Zn(2+)</name>
        <dbReference type="ChEBI" id="CHEBI:29105"/>
    </ligand>
</feature>